<evidence type="ECO:0000313" key="11">
    <source>
        <dbReference type="EMBL" id="MEQ2422683.1"/>
    </source>
</evidence>
<dbReference type="NCBIfam" id="TIGR03631">
    <property type="entry name" value="uS13_bact"/>
    <property type="match status" value="1"/>
</dbReference>
<dbReference type="InterPro" id="IPR019980">
    <property type="entry name" value="Ribosomal_uS13_bac-type"/>
</dbReference>
<reference evidence="11 12" key="1">
    <citation type="submission" date="2024-03" db="EMBL/GenBank/DDBJ databases">
        <title>Human intestinal bacterial collection.</title>
        <authorList>
            <person name="Pauvert C."/>
            <person name="Hitch T.C.A."/>
            <person name="Clavel T."/>
        </authorList>
    </citation>
    <scope>NUCLEOTIDE SEQUENCE [LARGE SCALE GENOMIC DNA]</scope>
    <source>
        <strain evidence="11 12">CLA-AA-H81</strain>
    </source>
</reference>
<protein>
    <recommendedName>
        <fullName evidence="7 8">Small ribosomal subunit protein uS13</fullName>
    </recommendedName>
</protein>
<dbReference type="InterPro" id="IPR027437">
    <property type="entry name" value="Rbsml_uS13_C"/>
</dbReference>
<dbReference type="SUPFAM" id="SSF46946">
    <property type="entry name" value="S13-like H2TH domain"/>
    <property type="match status" value="1"/>
</dbReference>
<keyword evidence="5 8" id="KW-0689">Ribosomal protein</keyword>
<dbReference type="Pfam" id="PF00416">
    <property type="entry name" value="Ribosomal_S13"/>
    <property type="match status" value="1"/>
</dbReference>
<dbReference type="HAMAP" id="MF_01315">
    <property type="entry name" value="Ribosomal_uS13"/>
    <property type="match status" value="1"/>
</dbReference>
<evidence type="ECO:0000256" key="7">
    <source>
        <dbReference type="ARBA" id="ARBA00035166"/>
    </source>
</evidence>
<evidence type="ECO:0000256" key="8">
    <source>
        <dbReference type="HAMAP-Rule" id="MF_01315"/>
    </source>
</evidence>
<comment type="subunit">
    <text evidence="8">Part of the 30S ribosomal subunit. Forms a loose heterodimer with protein S19. Forms two bridges to the 50S subunit in the 70S ribosome.</text>
</comment>
<evidence type="ECO:0000256" key="3">
    <source>
        <dbReference type="ARBA" id="ARBA00022730"/>
    </source>
</evidence>
<comment type="similarity">
    <text evidence="1 8 9">Belongs to the universal ribosomal protein uS13 family.</text>
</comment>
<evidence type="ECO:0000256" key="9">
    <source>
        <dbReference type="RuleBase" id="RU003830"/>
    </source>
</evidence>
<gene>
    <name evidence="8 11" type="primary">rpsM</name>
    <name evidence="11" type="ORF">WMO23_08070</name>
</gene>
<dbReference type="GO" id="GO:0005840">
    <property type="term" value="C:ribosome"/>
    <property type="evidence" value="ECO:0007669"/>
    <property type="project" value="UniProtKB-KW"/>
</dbReference>
<evidence type="ECO:0000256" key="2">
    <source>
        <dbReference type="ARBA" id="ARBA00022555"/>
    </source>
</evidence>
<dbReference type="InterPro" id="IPR010979">
    <property type="entry name" value="Ribosomal_uS13-like_H2TH"/>
</dbReference>
<dbReference type="RefSeq" id="WP_020311733.1">
    <property type="nucleotide sequence ID" value="NZ_JBBMEU010000046.1"/>
</dbReference>
<keyword evidence="2 8" id="KW-0820">tRNA-binding</keyword>
<dbReference type="Gene3D" id="4.10.910.10">
    <property type="entry name" value="30s ribosomal protein s13, domain 2"/>
    <property type="match status" value="1"/>
</dbReference>
<organism evidence="11 12">
    <name type="scientific">Megasphaera intestinihominis</name>
    <dbReference type="NCBI Taxonomy" id="3133159"/>
    <lineage>
        <taxon>Bacteria</taxon>
        <taxon>Bacillati</taxon>
        <taxon>Bacillota</taxon>
        <taxon>Negativicutes</taxon>
        <taxon>Veillonellales</taxon>
        <taxon>Veillonellaceae</taxon>
        <taxon>Megasphaera</taxon>
    </lineage>
</organism>
<dbReference type="Proteomes" id="UP001433088">
    <property type="component" value="Unassembled WGS sequence"/>
</dbReference>
<keyword evidence="3 8" id="KW-0699">rRNA-binding</keyword>
<dbReference type="PIRSF" id="PIRSF002134">
    <property type="entry name" value="Ribosomal_S13"/>
    <property type="match status" value="1"/>
</dbReference>
<dbReference type="PANTHER" id="PTHR10871:SF1">
    <property type="entry name" value="SMALL RIBOSOMAL SUBUNIT PROTEIN US13M"/>
    <property type="match status" value="1"/>
</dbReference>
<feature type="compositionally biased region" description="Basic residues" evidence="10">
    <location>
        <begin position="101"/>
        <end position="122"/>
    </location>
</feature>
<dbReference type="PROSITE" id="PS50159">
    <property type="entry name" value="RIBOSOMAL_S13_2"/>
    <property type="match status" value="1"/>
</dbReference>
<dbReference type="Gene3D" id="1.10.8.50">
    <property type="match status" value="1"/>
</dbReference>
<evidence type="ECO:0000256" key="1">
    <source>
        <dbReference type="ARBA" id="ARBA00008080"/>
    </source>
</evidence>
<evidence type="ECO:0000256" key="5">
    <source>
        <dbReference type="ARBA" id="ARBA00022980"/>
    </source>
</evidence>
<comment type="function">
    <text evidence="8">Located at the top of the head of the 30S subunit, it contacts several helices of the 16S rRNA. In the 70S ribosome it contacts the 23S rRNA (bridge B1a) and protein L5 of the 50S subunit (bridge B1b), connecting the 2 subunits; these bridges are implicated in subunit movement. Contacts the tRNAs in the A and P-sites.</text>
</comment>
<dbReference type="PROSITE" id="PS00646">
    <property type="entry name" value="RIBOSOMAL_S13_1"/>
    <property type="match status" value="1"/>
</dbReference>
<dbReference type="PANTHER" id="PTHR10871">
    <property type="entry name" value="30S RIBOSOMAL PROTEIN S13/40S RIBOSOMAL PROTEIN S18"/>
    <property type="match status" value="1"/>
</dbReference>
<keyword evidence="4 8" id="KW-0694">RNA-binding</keyword>
<evidence type="ECO:0000256" key="4">
    <source>
        <dbReference type="ARBA" id="ARBA00022884"/>
    </source>
</evidence>
<accession>A0ABV1CX14</accession>
<name>A0ABV1CX14_9FIRM</name>
<dbReference type="InterPro" id="IPR018269">
    <property type="entry name" value="Ribosomal_uS13_CS"/>
</dbReference>
<keyword evidence="6 8" id="KW-0687">Ribonucleoprotein</keyword>
<evidence type="ECO:0000313" key="12">
    <source>
        <dbReference type="Proteomes" id="UP001433088"/>
    </source>
</evidence>
<keyword evidence="12" id="KW-1185">Reference proteome</keyword>
<proteinExistence type="inferred from homology"/>
<feature type="region of interest" description="Disordered" evidence="10">
    <location>
        <begin position="92"/>
        <end position="122"/>
    </location>
</feature>
<evidence type="ECO:0000256" key="6">
    <source>
        <dbReference type="ARBA" id="ARBA00023274"/>
    </source>
</evidence>
<dbReference type="InterPro" id="IPR001892">
    <property type="entry name" value="Ribosomal_uS13"/>
</dbReference>
<comment type="caution">
    <text evidence="11">The sequence shown here is derived from an EMBL/GenBank/DDBJ whole genome shotgun (WGS) entry which is preliminary data.</text>
</comment>
<evidence type="ECO:0000256" key="10">
    <source>
        <dbReference type="SAM" id="MobiDB-lite"/>
    </source>
</evidence>
<dbReference type="EMBL" id="JBBMEU010000046">
    <property type="protein sequence ID" value="MEQ2422683.1"/>
    <property type="molecule type" value="Genomic_DNA"/>
</dbReference>
<sequence length="122" mass="13733">MARIAGVDLPRDKRVEIGLTYILGIGLSSSQKILAKTGVNPDTRVRDLTEDEVQKIREVISSEYKVEGELRRETALNIKRLIEVNSYRGKRHRAGLPVRGQRTKTNARTRKGPRKAVAGKKK</sequence>